<evidence type="ECO:0000256" key="1">
    <source>
        <dbReference type="SAM" id="Phobius"/>
    </source>
</evidence>
<feature type="transmembrane region" description="Helical" evidence="1">
    <location>
        <begin position="286"/>
        <end position="306"/>
    </location>
</feature>
<feature type="transmembrane region" description="Helical" evidence="1">
    <location>
        <begin position="194"/>
        <end position="218"/>
    </location>
</feature>
<sequence>MKKIFSMPMLWIFLAGCILVNGWMAGSGVSQEERERLVYRQTVQEKNGGQMVPDFWESLAKEPPSALREQLLEETAGAENTLEDLNTAELARLYLGLYQPGGGLVGLLEKKYAALQDAVDALGGEGAALSVYAARDTDRQFQRLYDGLHAALTESAFLALLLGIYTMGMERLCRTESLLLSAKRGRKTALEKGAAAWIAAAGSYLLFVGFFLAVYGIFWEGTFFWNANVASQFHTVQEAVFTKPFLTWGSFTLGEYFAAQMGLSLGLLLVFSLMGSAAGLWLKNSYIAFLAVFAFLFAQFAAPMLLSDAGCWNGYIAATFFPAVLWHTQPLWFTDGGISTVIPWQESWGICLNLVLWAGIFLLAYRRFRRKDVA</sequence>
<keyword evidence="3" id="KW-1185">Reference proteome</keyword>
<keyword evidence="1" id="KW-1133">Transmembrane helix</keyword>
<evidence type="ECO:0000313" key="2">
    <source>
        <dbReference type="EMBL" id="MBC8539035.1"/>
    </source>
</evidence>
<gene>
    <name evidence="2" type="ORF">H8693_08815</name>
</gene>
<organism evidence="2 3">
    <name type="scientific">Guopingia tenuis</name>
    <dbReference type="NCBI Taxonomy" id="2763656"/>
    <lineage>
        <taxon>Bacteria</taxon>
        <taxon>Bacillati</taxon>
        <taxon>Bacillota</taxon>
        <taxon>Clostridia</taxon>
        <taxon>Christensenellales</taxon>
        <taxon>Christensenellaceae</taxon>
        <taxon>Guopingia</taxon>
    </lineage>
</organism>
<accession>A0A926DHJ1</accession>
<protein>
    <submittedName>
        <fullName evidence="2">Uncharacterized protein</fullName>
    </submittedName>
</protein>
<reference evidence="2" key="1">
    <citation type="submission" date="2020-08" db="EMBL/GenBank/DDBJ databases">
        <title>Genome public.</title>
        <authorList>
            <person name="Liu C."/>
            <person name="Sun Q."/>
        </authorList>
    </citation>
    <scope>NUCLEOTIDE SEQUENCE</scope>
    <source>
        <strain evidence="2">NSJ-63</strain>
    </source>
</reference>
<dbReference type="Proteomes" id="UP000617951">
    <property type="component" value="Unassembled WGS sequence"/>
</dbReference>
<comment type="caution">
    <text evidence="2">The sequence shown here is derived from an EMBL/GenBank/DDBJ whole genome shotgun (WGS) entry which is preliminary data.</text>
</comment>
<keyword evidence="1" id="KW-0812">Transmembrane</keyword>
<keyword evidence="1" id="KW-0472">Membrane</keyword>
<dbReference type="EMBL" id="JACRSS010000004">
    <property type="protein sequence ID" value="MBC8539035.1"/>
    <property type="molecule type" value="Genomic_DNA"/>
</dbReference>
<evidence type="ECO:0000313" key="3">
    <source>
        <dbReference type="Proteomes" id="UP000617951"/>
    </source>
</evidence>
<dbReference type="AlphaFoldDB" id="A0A926DHJ1"/>
<dbReference type="RefSeq" id="WP_249280664.1">
    <property type="nucleotide sequence ID" value="NZ_JACRSS010000004.1"/>
</dbReference>
<name>A0A926DHJ1_9FIRM</name>
<proteinExistence type="predicted"/>
<feature type="transmembrane region" description="Helical" evidence="1">
    <location>
        <begin position="347"/>
        <end position="365"/>
    </location>
</feature>
<feature type="transmembrane region" description="Helical" evidence="1">
    <location>
        <begin position="256"/>
        <end position="274"/>
    </location>
</feature>
<dbReference type="PROSITE" id="PS51257">
    <property type="entry name" value="PROKAR_LIPOPROTEIN"/>
    <property type="match status" value="1"/>
</dbReference>